<dbReference type="Proteomes" id="UP000320653">
    <property type="component" value="Unassembled WGS sequence"/>
</dbReference>
<name>A0A561PYY7_9HYPH</name>
<evidence type="ECO:0000256" key="1">
    <source>
        <dbReference type="SAM" id="MobiDB-lite"/>
    </source>
</evidence>
<dbReference type="OrthoDB" id="8115447at2"/>
<sequence length="146" mass="15715">MSNVTHVSQDDDQERNNATSDTTFGRSVESQAQIKAAKLIASATDPGEVLNVYRLMIAAPIDDPIWQGQLPIPEVTVAARTAGDARIVAAGLELDTTDIARAPADDVTTTNASVFRNELAYTVIEIERGRSGLKRGAYKADQLMAR</sequence>
<feature type="region of interest" description="Disordered" evidence="1">
    <location>
        <begin position="1"/>
        <end position="27"/>
    </location>
</feature>
<gene>
    <name evidence="2" type="ORF">FHW37_1212</name>
</gene>
<dbReference type="AlphaFoldDB" id="A0A561PYY7"/>
<comment type="caution">
    <text evidence="2">The sequence shown here is derived from an EMBL/GenBank/DDBJ whole genome shotgun (WGS) entry which is preliminary data.</text>
</comment>
<reference evidence="2 3" key="1">
    <citation type="submission" date="2019-06" db="EMBL/GenBank/DDBJ databases">
        <title>Sorghum-associated microbial communities from plants grown in Nebraska, USA.</title>
        <authorList>
            <person name="Schachtman D."/>
        </authorList>
    </citation>
    <scope>NUCLEOTIDE SEQUENCE [LARGE SCALE GENOMIC DNA]</scope>
    <source>
        <strain evidence="2 3">1225</strain>
    </source>
</reference>
<evidence type="ECO:0000313" key="3">
    <source>
        <dbReference type="Proteomes" id="UP000320653"/>
    </source>
</evidence>
<keyword evidence="3" id="KW-1185">Reference proteome</keyword>
<proteinExistence type="predicted"/>
<accession>A0A561PYY7</accession>
<evidence type="ECO:0000313" key="2">
    <source>
        <dbReference type="EMBL" id="TWF43332.1"/>
    </source>
</evidence>
<protein>
    <submittedName>
        <fullName evidence="2">Uncharacterized protein</fullName>
    </submittedName>
</protein>
<dbReference type="RefSeq" id="WP_145643700.1">
    <property type="nucleotide sequence ID" value="NZ_VIWP01000021.1"/>
</dbReference>
<organism evidence="2 3">
    <name type="scientific">Neorhizobium alkalisoli</name>
    <dbReference type="NCBI Taxonomy" id="528178"/>
    <lineage>
        <taxon>Bacteria</taxon>
        <taxon>Pseudomonadati</taxon>
        <taxon>Pseudomonadota</taxon>
        <taxon>Alphaproteobacteria</taxon>
        <taxon>Hyphomicrobiales</taxon>
        <taxon>Rhizobiaceae</taxon>
        <taxon>Rhizobium/Agrobacterium group</taxon>
        <taxon>Neorhizobium</taxon>
    </lineage>
</organism>
<dbReference type="EMBL" id="VIWP01000021">
    <property type="protein sequence ID" value="TWF43332.1"/>
    <property type="molecule type" value="Genomic_DNA"/>
</dbReference>
<feature type="compositionally biased region" description="Polar residues" evidence="1">
    <location>
        <begin position="16"/>
        <end position="27"/>
    </location>
</feature>